<dbReference type="RefSeq" id="XP_034055944.1">
    <property type="nucleotide sequence ID" value="XM_034200053.1"/>
</dbReference>
<evidence type="ECO:0000256" key="1">
    <source>
        <dbReference type="SAM" id="MobiDB-lite"/>
    </source>
</evidence>
<organism evidence="3 4">
    <name type="scientific">Gymnodraco acuticeps</name>
    <name type="common">Antarctic dragonfish</name>
    <dbReference type="NCBI Taxonomy" id="8218"/>
    <lineage>
        <taxon>Eukaryota</taxon>
        <taxon>Metazoa</taxon>
        <taxon>Chordata</taxon>
        <taxon>Craniata</taxon>
        <taxon>Vertebrata</taxon>
        <taxon>Euteleostomi</taxon>
        <taxon>Actinopterygii</taxon>
        <taxon>Neopterygii</taxon>
        <taxon>Teleostei</taxon>
        <taxon>Neoteleostei</taxon>
        <taxon>Acanthomorphata</taxon>
        <taxon>Eupercaria</taxon>
        <taxon>Perciformes</taxon>
        <taxon>Notothenioidei</taxon>
        <taxon>Bathydraconidae</taxon>
        <taxon>Gymnodraco</taxon>
    </lineage>
</organism>
<evidence type="ECO:0000259" key="2">
    <source>
        <dbReference type="Pfam" id="PF13873"/>
    </source>
</evidence>
<reference evidence="4" key="1">
    <citation type="submission" date="2025-08" db="UniProtKB">
        <authorList>
            <consortium name="RefSeq"/>
        </authorList>
    </citation>
    <scope>IDENTIFICATION</scope>
</reference>
<dbReference type="PANTHER" id="PTHR23098:SF16">
    <property type="entry name" value="REGULATORY PROTEIN ZESTE"/>
    <property type="match status" value="1"/>
</dbReference>
<gene>
    <name evidence="4" type="primary">LOC117535540</name>
</gene>
<dbReference type="AlphaFoldDB" id="A0A6P8SXY7"/>
<sequence>MDKKGPNFTSAETHALLQGVRNNYDSIVGSFNREGGATKVKSGIWMEVTDNVNATGSGHKRTVDQVRLRWKNLKQQATKDHSQAKNPQTGNKPHKRGQYTDVVLDIIGGQQSQSLHGIPNVVLDGESQVVNAPDVTHTIEDEVLLTHVDPEAGPSARPDNTLQEPPLKRKCKRTRKPEQRDDAYETLLSRETERAEMHIRQAEEQIQLYRLQQTETSLRIQLLKARLDDPAAFE</sequence>
<dbReference type="InParanoid" id="A0A6P8SXY7"/>
<accession>A0A6P8SXY7</accession>
<dbReference type="Gene3D" id="1.10.10.60">
    <property type="entry name" value="Homeodomain-like"/>
    <property type="match status" value="1"/>
</dbReference>
<dbReference type="PANTHER" id="PTHR23098">
    <property type="entry name" value="AGAP001331-PA-RELATED"/>
    <property type="match status" value="1"/>
</dbReference>
<evidence type="ECO:0000313" key="4">
    <source>
        <dbReference type="RefSeq" id="XP_034055944.1"/>
    </source>
</evidence>
<feature type="domain" description="Myb/SANT-like DNA-binding" evidence="2">
    <location>
        <begin position="5"/>
        <end position="80"/>
    </location>
</feature>
<name>A0A6P8SXY7_GYMAC</name>
<protein>
    <submittedName>
        <fullName evidence="4">Uncharacterized protein LOC117535540</fullName>
    </submittedName>
</protein>
<keyword evidence="3" id="KW-1185">Reference proteome</keyword>
<feature type="region of interest" description="Disordered" evidence="1">
    <location>
        <begin position="149"/>
        <end position="181"/>
    </location>
</feature>
<dbReference type="Proteomes" id="UP000515161">
    <property type="component" value="Unplaced"/>
</dbReference>
<feature type="region of interest" description="Disordered" evidence="1">
    <location>
        <begin position="74"/>
        <end position="97"/>
    </location>
</feature>
<dbReference type="KEGG" id="gacu:117535540"/>
<dbReference type="GeneID" id="117535540"/>
<dbReference type="InterPro" id="IPR028002">
    <property type="entry name" value="Myb_DNA-bind_5"/>
</dbReference>
<dbReference type="OrthoDB" id="8961517at2759"/>
<dbReference type="GO" id="GO:0005634">
    <property type="term" value="C:nucleus"/>
    <property type="evidence" value="ECO:0007669"/>
    <property type="project" value="TreeGrafter"/>
</dbReference>
<proteinExistence type="predicted"/>
<dbReference type="Pfam" id="PF13873">
    <property type="entry name" value="Myb_DNA-bind_5"/>
    <property type="match status" value="1"/>
</dbReference>
<evidence type="ECO:0000313" key="3">
    <source>
        <dbReference type="Proteomes" id="UP000515161"/>
    </source>
</evidence>